<evidence type="ECO:0000313" key="6">
    <source>
        <dbReference type="Proteomes" id="UP000277671"/>
    </source>
</evidence>
<evidence type="ECO:0000256" key="2">
    <source>
        <dbReference type="ARBA" id="ARBA00022801"/>
    </source>
</evidence>
<dbReference type="SMART" id="SM00939">
    <property type="entry name" value="PepX_C"/>
    <property type="match status" value="1"/>
</dbReference>
<evidence type="ECO:0000259" key="4">
    <source>
        <dbReference type="SMART" id="SM00939"/>
    </source>
</evidence>
<gene>
    <name evidence="5" type="ORF">BDK92_1826</name>
</gene>
<dbReference type="AlphaFoldDB" id="A0A495JF71"/>
<comment type="caution">
    <text evidence="5">The sequence shown here is derived from an EMBL/GenBank/DDBJ whole genome shotgun (WGS) entry which is preliminary data.</text>
</comment>
<dbReference type="InterPro" id="IPR050261">
    <property type="entry name" value="FrsA_esterase"/>
</dbReference>
<feature type="domain" description="Xaa-Pro dipeptidyl-peptidase C-terminal" evidence="4">
    <location>
        <begin position="367"/>
        <end position="597"/>
    </location>
</feature>
<dbReference type="Gene3D" id="3.40.50.1820">
    <property type="entry name" value="alpha/beta hydrolase"/>
    <property type="match status" value="1"/>
</dbReference>
<dbReference type="Pfam" id="PF08530">
    <property type="entry name" value="PepX_C"/>
    <property type="match status" value="1"/>
</dbReference>
<dbReference type="PANTHER" id="PTHR22946">
    <property type="entry name" value="DIENELACTONE HYDROLASE DOMAIN-CONTAINING PROTEIN-RELATED"/>
    <property type="match status" value="1"/>
</dbReference>
<keyword evidence="2" id="KW-0378">Hydrolase</keyword>
<dbReference type="Pfam" id="PF02129">
    <property type="entry name" value="Peptidase_S15"/>
    <property type="match status" value="1"/>
</dbReference>
<dbReference type="GO" id="GO:0052689">
    <property type="term" value="F:carboxylic ester hydrolase activity"/>
    <property type="evidence" value="ECO:0007669"/>
    <property type="project" value="UniProtKB-ARBA"/>
</dbReference>
<dbReference type="GO" id="GO:0008239">
    <property type="term" value="F:dipeptidyl-peptidase activity"/>
    <property type="evidence" value="ECO:0007669"/>
    <property type="project" value="InterPro"/>
</dbReference>
<evidence type="ECO:0000256" key="1">
    <source>
        <dbReference type="ARBA" id="ARBA00008645"/>
    </source>
</evidence>
<keyword evidence="6" id="KW-1185">Reference proteome</keyword>
<dbReference type="InterPro" id="IPR008979">
    <property type="entry name" value="Galactose-bd-like_sf"/>
</dbReference>
<dbReference type="InterPro" id="IPR000383">
    <property type="entry name" value="Xaa-Pro-like_dom"/>
</dbReference>
<protein>
    <submittedName>
        <fullName evidence="5">Putative acyl esterase</fullName>
    </submittedName>
</protein>
<evidence type="ECO:0000313" key="5">
    <source>
        <dbReference type="EMBL" id="RKR87547.1"/>
    </source>
</evidence>
<dbReference type="OrthoDB" id="3276960at2"/>
<accession>A0A495JF71</accession>
<feature type="compositionally biased region" description="Basic and acidic residues" evidence="3">
    <location>
        <begin position="14"/>
        <end position="32"/>
    </location>
</feature>
<evidence type="ECO:0000256" key="3">
    <source>
        <dbReference type="SAM" id="MobiDB-lite"/>
    </source>
</evidence>
<dbReference type="Gene3D" id="2.60.120.260">
    <property type="entry name" value="Galactose-binding domain-like"/>
    <property type="match status" value="1"/>
</dbReference>
<name>A0A495JF71_9ACTN</name>
<reference evidence="5 6" key="1">
    <citation type="submission" date="2018-10" db="EMBL/GenBank/DDBJ databases">
        <title>Sequencing the genomes of 1000 actinobacteria strains.</title>
        <authorList>
            <person name="Klenk H.-P."/>
        </authorList>
    </citation>
    <scope>NUCLEOTIDE SEQUENCE [LARGE SCALE GENOMIC DNA]</scope>
    <source>
        <strain evidence="5 6">DSM 45175</strain>
    </source>
</reference>
<dbReference type="SUPFAM" id="SSF49785">
    <property type="entry name" value="Galactose-binding domain-like"/>
    <property type="match status" value="1"/>
</dbReference>
<dbReference type="Proteomes" id="UP000277671">
    <property type="component" value="Unassembled WGS sequence"/>
</dbReference>
<dbReference type="EMBL" id="RBKT01000001">
    <property type="protein sequence ID" value="RKR87547.1"/>
    <property type="molecule type" value="Genomic_DNA"/>
</dbReference>
<dbReference type="SUPFAM" id="SSF53474">
    <property type="entry name" value="alpha/beta-Hydrolases"/>
    <property type="match status" value="1"/>
</dbReference>
<sequence length="607" mass="65992">MFGLPVSELAVSEGRGHVSERRGAVSERHRLETATPPSPEFEKVGAAVSVHISAGNVFDFAPEEKAQLKAQSEALEKLGSSDFKDLPEGLVEEYQVLRKLGNFARVSIPGADAEVVLDAGVFVPTDISRAAPVVIMPAPLAATGWESYPGMIRKFARRGYLAVAYSQRGLAHSSGKIEVAGPGDWADGSAVINWVLANYPQANPERIGFAGSSYGAGTSLLIAAHDERVRAVCAQSAWADLGRSLYENETRHLKAFEALVALFGEDRVSTEVGEIFDDFRANRNIDRLLEFSAERSPLTYLEMFNRRSLPIFLGTYWHETIFSVPAVVEFYRALTGPKSLLVQIGDHGGDEVIGFLGGISRPTATSQRWLDRYVAEASVDGASDHGVRAEYMHNLFALVQQPDWESYVVPPRRFHLGDPGDPSGETLLLDNPRPGWSRSFTAGVDTPATVAPTLVTTGLQERLGNPVVYRTAEIPDEHAVVWSSPPLARHQRIIGSTRLRFTVTPSAESVTLVAHLFDLNPANGRALIITSAPYTFLNDVPGETRTVEVELQPAHYVILAGHQLQLVVDSKDILFADATVDGSTIEISSPDGEESYLDIPIGDVELS</sequence>
<feature type="region of interest" description="Disordered" evidence="3">
    <location>
        <begin position="13"/>
        <end position="40"/>
    </location>
</feature>
<comment type="similarity">
    <text evidence="1">Belongs to the AB hydrolase superfamily.</text>
</comment>
<organism evidence="5 6">
    <name type="scientific">Micromonospora pisi</name>
    <dbReference type="NCBI Taxonomy" id="589240"/>
    <lineage>
        <taxon>Bacteria</taxon>
        <taxon>Bacillati</taxon>
        <taxon>Actinomycetota</taxon>
        <taxon>Actinomycetes</taxon>
        <taxon>Micromonosporales</taxon>
        <taxon>Micromonosporaceae</taxon>
        <taxon>Micromonospora</taxon>
    </lineage>
</organism>
<proteinExistence type="inferred from homology"/>
<dbReference type="PANTHER" id="PTHR22946:SF9">
    <property type="entry name" value="POLYKETIDE TRANSFERASE AF380"/>
    <property type="match status" value="1"/>
</dbReference>
<dbReference type="InterPro" id="IPR013736">
    <property type="entry name" value="Xaa-Pro_dipept_C"/>
</dbReference>
<dbReference type="InterPro" id="IPR029058">
    <property type="entry name" value="AB_hydrolase_fold"/>
</dbReference>